<dbReference type="FunCoup" id="A0A3Q3G8P7">
    <property type="interactions" value="415"/>
</dbReference>
<dbReference type="GeneTree" id="ENSGT00390000002823"/>
<organism evidence="2 3">
    <name type="scientific">Labrus bergylta</name>
    <name type="common">ballan wrasse</name>
    <dbReference type="NCBI Taxonomy" id="56723"/>
    <lineage>
        <taxon>Eukaryota</taxon>
        <taxon>Metazoa</taxon>
        <taxon>Chordata</taxon>
        <taxon>Craniata</taxon>
        <taxon>Vertebrata</taxon>
        <taxon>Euteleostomi</taxon>
        <taxon>Actinopterygii</taxon>
        <taxon>Neopterygii</taxon>
        <taxon>Teleostei</taxon>
        <taxon>Neoteleostei</taxon>
        <taxon>Acanthomorphata</taxon>
        <taxon>Eupercaria</taxon>
        <taxon>Labriformes</taxon>
        <taxon>Labridae</taxon>
        <taxon>Labrus</taxon>
    </lineage>
</organism>
<dbReference type="GO" id="GO:0035082">
    <property type="term" value="P:axoneme assembly"/>
    <property type="evidence" value="ECO:0007669"/>
    <property type="project" value="TreeGrafter"/>
</dbReference>
<dbReference type="Proteomes" id="UP000261660">
    <property type="component" value="Unplaced"/>
</dbReference>
<reference evidence="2" key="2">
    <citation type="submission" date="2025-09" db="UniProtKB">
        <authorList>
            <consortium name="Ensembl"/>
        </authorList>
    </citation>
    <scope>IDENTIFICATION</scope>
</reference>
<dbReference type="Ensembl" id="ENSLBET00000028633.1">
    <property type="protein sequence ID" value="ENSLBEP00000027328.1"/>
    <property type="gene ID" value="ENSLBEG00000020750.1"/>
</dbReference>
<feature type="region of interest" description="Disordered" evidence="1">
    <location>
        <begin position="428"/>
        <end position="452"/>
    </location>
</feature>
<dbReference type="InParanoid" id="A0A3Q3G8P7"/>
<evidence type="ECO:0000313" key="3">
    <source>
        <dbReference type="Proteomes" id="UP000261660"/>
    </source>
</evidence>
<feature type="compositionally biased region" description="Polar residues" evidence="1">
    <location>
        <begin position="428"/>
        <end position="441"/>
    </location>
</feature>
<dbReference type="InterPro" id="IPR027968">
    <property type="entry name" value="JHY"/>
</dbReference>
<evidence type="ECO:0000256" key="1">
    <source>
        <dbReference type="SAM" id="MobiDB-lite"/>
    </source>
</evidence>
<proteinExistence type="predicted"/>
<reference evidence="2" key="1">
    <citation type="submission" date="2025-08" db="UniProtKB">
        <authorList>
            <consortium name="Ensembl"/>
        </authorList>
    </citation>
    <scope>IDENTIFICATION</scope>
</reference>
<feature type="region of interest" description="Disordered" evidence="1">
    <location>
        <begin position="223"/>
        <end position="283"/>
    </location>
</feature>
<protein>
    <submittedName>
        <fullName evidence="2">Junctional cadherin complex regulator</fullName>
    </submittedName>
</protein>
<evidence type="ECO:0000313" key="2">
    <source>
        <dbReference type="Ensembl" id="ENSLBEP00000027328.1"/>
    </source>
</evidence>
<name>A0A3Q3G8P7_9LABR</name>
<dbReference type="Pfam" id="PF15261">
    <property type="entry name" value="JHY"/>
    <property type="match status" value="1"/>
</dbReference>
<feature type="region of interest" description="Disordered" evidence="1">
    <location>
        <begin position="39"/>
        <end position="80"/>
    </location>
</feature>
<sequence>MFADRQGVVIKGGYRYISDTHPAVVVTPPAAAKECHQPYRLHPQDPQTGSVTSLYKKQDSQPRSLETHFSSPTRTSTKTDRDTLQIGFRDKHENMRRYPEVVENKHAMYSQEFNAYNQQEVRARRAGNTQTQTLQTFKSNSPKVLSQKKLERLTEDIVERNKVTLGRNKPGNSSYVTVHALKQDVPHHGNKVNEILQEMTSTECEEDSSDPKLRWLQKTQQLRVAQSSKGKKTLRIENPIPPQQKQPPDLGVREKQGHSLSSPSAKPVNVAQPKHLKMSPSQTLPPTIHLNINLNTSSHLLPSQQRGQDAVLNLASIQGCPVWINASEDELALPPRYLQTNQAMLLHMSQKDANPQLTKPNLESGPVAWQRSALKWPLPFESVDEKGSPHGVHCEEFPQAPPGKPTTTSLPGSEVYTVLPPIRISLTESESELSPGQSVNPADSIHRSSSDGYLVQMEKQKQRARGTYKAYSLKDYKQLRSDINLQGLGPNYKAIEKTAEKLKRQRLYSNVIREQNKNISRIPFLPAKGPEGKDKKVPRMKALEYAKTITKPPHPQQRQKRQPEGLTQRAQYLEGLDVFQPAALDVLRKRHEEEKQMVALFRKVHAV</sequence>
<accession>A0A3Q3G8P7</accession>
<dbReference type="PANTHER" id="PTHR14726">
    <property type="entry name" value="JHY PROTEIN HOMOLOG"/>
    <property type="match status" value="1"/>
</dbReference>
<feature type="compositionally biased region" description="Polar residues" evidence="1">
    <location>
        <begin position="45"/>
        <end position="76"/>
    </location>
</feature>
<keyword evidence="3" id="KW-1185">Reference proteome</keyword>
<dbReference type="STRING" id="56723.ENSLBEP00000027328"/>
<dbReference type="PANTHER" id="PTHR14726:SF1">
    <property type="entry name" value="JHY PROTEIN HOMOLOG"/>
    <property type="match status" value="1"/>
</dbReference>
<dbReference type="AlphaFoldDB" id="A0A3Q3G8P7"/>